<proteinExistence type="predicted"/>
<dbReference type="Proteomes" id="UP000295188">
    <property type="component" value="Unassembled WGS sequence"/>
</dbReference>
<dbReference type="InterPro" id="IPR052945">
    <property type="entry name" value="Mitotic_Regulator"/>
</dbReference>
<accession>A0A4R3KAE7</accession>
<dbReference type="InterPro" id="IPR006597">
    <property type="entry name" value="Sel1-like"/>
</dbReference>
<dbReference type="SMART" id="SM00671">
    <property type="entry name" value="SEL1"/>
    <property type="match status" value="2"/>
</dbReference>
<keyword evidence="2" id="KW-1185">Reference proteome</keyword>
<dbReference type="SUPFAM" id="SSF81901">
    <property type="entry name" value="HCP-like"/>
    <property type="match status" value="1"/>
</dbReference>
<protein>
    <submittedName>
        <fullName evidence="1">Sel1 repeat-containing protein</fullName>
    </submittedName>
</protein>
<organism evidence="1 2">
    <name type="scientific">Pectinatus cerevisiiphilus</name>
    <dbReference type="NCBI Taxonomy" id="86956"/>
    <lineage>
        <taxon>Bacteria</taxon>
        <taxon>Bacillati</taxon>
        <taxon>Bacillota</taxon>
        <taxon>Negativicutes</taxon>
        <taxon>Selenomonadales</taxon>
        <taxon>Selenomonadaceae</taxon>
        <taxon>Pectinatus</taxon>
    </lineage>
</organism>
<dbReference type="Gene3D" id="1.25.40.10">
    <property type="entry name" value="Tetratricopeptide repeat domain"/>
    <property type="match status" value="1"/>
</dbReference>
<dbReference type="EMBL" id="SMAA01000005">
    <property type="protein sequence ID" value="TCS80064.1"/>
    <property type="molecule type" value="Genomic_DNA"/>
</dbReference>
<dbReference type="PANTHER" id="PTHR43628">
    <property type="entry name" value="ACTIVATOR OF C KINASE PROTEIN 1-RELATED"/>
    <property type="match status" value="1"/>
</dbReference>
<comment type="caution">
    <text evidence="1">The sequence shown here is derived from an EMBL/GenBank/DDBJ whole genome shotgun (WGS) entry which is preliminary data.</text>
</comment>
<name>A0A4R3KAE7_9FIRM</name>
<sequence length="253" mass="29754">MSCYTDNEHKKGINATLYWQANPPKTAVEFFLYGEYCYRLYDFREALTAYKYAAEDEVGALFQLAYCVLHGYGTPVNKENATKYFKLLLEKTNEKEARHCYYRGMCFCYGYGTIKDEEHAWSLFATCSEKIESALYEQGLFFLEGKIFAKDIANAVFYLRKAYDLGEERAIFAMEKLFSIYEKPYPDHIELTQAYAWRLGRILRAAEKSPCREYYLRLSACYRHGFPNDSQDNKKKFLRLADKYQKFAETLPL</sequence>
<evidence type="ECO:0000313" key="2">
    <source>
        <dbReference type="Proteomes" id="UP000295188"/>
    </source>
</evidence>
<reference evidence="1 2" key="1">
    <citation type="submission" date="2019-03" db="EMBL/GenBank/DDBJ databases">
        <title>Genomic Encyclopedia of Type Strains, Phase IV (KMG-IV): sequencing the most valuable type-strain genomes for metagenomic binning, comparative biology and taxonomic classification.</title>
        <authorList>
            <person name="Goeker M."/>
        </authorList>
    </citation>
    <scope>NUCLEOTIDE SEQUENCE [LARGE SCALE GENOMIC DNA]</scope>
    <source>
        <strain evidence="1 2">DSM 20467</strain>
    </source>
</reference>
<dbReference type="Pfam" id="PF08238">
    <property type="entry name" value="Sel1"/>
    <property type="match status" value="3"/>
</dbReference>
<dbReference type="RefSeq" id="WP_165874456.1">
    <property type="nucleotide sequence ID" value="NZ_SMAA01000005.1"/>
</dbReference>
<dbReference type="PANTHER" id="PTHR43628:SF1">
    <property type="entry name" value="CHITIN SYNTHASE REGULATORY FACTOR 2-RELATED"/>
    <property type="match status" value="1"/>
</dbReference>
<gene>
    <name evidence="1" type="ORF">EDC37_105135</name>
</gene>
<evidence type="ECO:0000313" key="1">
    <source>
        <dbReference type="EMBL" id="TCS80064.1"/>
    </source>
</evidence>
<dbReference type="InterPro" id="IPR011990">
    <property type="entry name" value="TPR-like_helical_dom_sf"/>
</dbReference>
<dbReference type="AlphaFoldDB" id="A0A4R3KAE7"/>